<gene>
    <name evidence="1" type="ORF">CIMG_13369</name>
</gene>
<dbReference type="RefSeq" id="XP_004446063.1">
    <property type="nucleotide sequence ID" value="XM_004446006.1"/>
</dbReference>
<reference evidence="2" key="2">
    <citation type="journal article" date="2010" name="Genome Res.">
        <title>Population genomic sequencing of Coccidioides fungi reveals recent hybridization and transposon control.</title>
        <authorList>
            <person name="Neafsey D.E."/>
            <person name="Barker B.M."/>
            <person name="Sharpton T.J."/>
            <person name="Stajich J.E."/>
            <person name="Park D.J."/>
            <person name="Whiston E."/>
            <person name="Hung C.-Y."/>
            <person name="McMahan C."/>
            <person name="White J."/>
            <person name="Sykes S."/>
            <person name="Heiman D."/>
            <person name="Young S."/>
            <person name="Zeng Q."/>
            <person name="Abouelleil A."/>
            <person name="Aftuck L."/>
            <person name="Bessette D."/>
            <person name="Brown A."/>
            <person name="FitzGerald M."/>
            <person name="Lui A."/>
            <person name="Macdonald J.P."/>
            <person name="Priest M."/>
            <person name="Orbach M.J."/>
            <person name="Galgiani J.N."/>
            <person name="Kirkland T.N."/>
            <person name="Cole G.T."/>
            <person name="Birren B.W."/>
            <person name="Henn M.R."/>
            <person name="Taylor J.W."/>
            <person name="Rounsley S.D."/>
        </authorList>
    </citation>
    <scope>GENOME REANNOTATION</scope>
    <source>
        <strain evidence="2">RS</strain>
    </source>
</reference>
<protein>
    <submittedName>
        <fullName evidence="1">Uncharacterized protein</fullName>
    </submittedName>
</protein>
<dbReference type="EMBL" id="GG704914">
    <property type="protein sequence ID" value="KJF60993.1"/>
    <property type="molecule type" value="Genomic_DNA"/>
</dbReference>
<reference evidence="2" key="1">
    <citation type="journal article" date="2009" name="Genome Res.">
        <title>Comparative genomic analyses of the human fungal pathogens Coccidioides and their relatives.</title>
        <authorList>
            <person name="Sharpton T.J."/>
            <person name="Stajich J.E."/>
            <person name="Rounsley S.D."/>
            <person name="Gardner M.J."/>
            <person name="Wortman J.R."/>
            <person name="Jordar V.S."/>
            <person name="Maiti R."/>
            <person name="Kodira C.D."/>
            <person name="Neafsey D.E."/>
            <person name="Zeng Q."/>
            <person name="Hung C.-Y."/>
            <person name="McMahan C."/>
            <person name="Muszewska A."/>
            <person name="Grynberg M."/>
            <person name="Mandel M.A."/>
            <person name="Kellner E.M."/>
            <person name="Barker B.M."/>
            <person name="Galgiani J.N."/>
            <person name="Orbach M.J."/>
            <person name="Kirkland T.N."/>
            <person name="Cole G.T."/>
            <person name="Henn M.R."/>
            <person name="Birren B.W."/>
            <person name="Taylor J.W."/>
        </authorList>
    </citation>
    <scope>NUCLEOTIDE SEQUENCE [LARGE SCALE GENOMIC DNA]</scope>
    <source>
        <strain evidence="2">RS</strain>
    </source>
</reference>
<name>A0A0D8JXJ3_COCIM</name>
<proteinExistence type="predicted"/>
<dbReference type="VEuPathDB" id="FungiDB:CIMG_13369"/>
<accession>A0A0D8JXJ3</accession>
<dbReference type="KEGG" id="cim:CIMG_13369"/>
<dbReference type="GeneID" id="24164996"/>
<organism evidence="1 2">
    <name type="scientific">Coccidioides immitis (strain RS)</name>
    <name type="common">Valley fever fungus</name>
    <dbReference type="NCBI Taxonomy" id="246410"/>
    <lineage>
        <taxon>Eukaryota</taxon>
        <taxon>Fungi</taxon>
        <taxon>Dikarya</taxon>
        <taxon>Ascomycota</taxon>
        <taxon>Pezizomycotina</taxon>
        <taxon>Eurotiomycetes</taxon>
        <taxon>Eurotiomycetidae</taxon>
        <taxon>Onygenales</taxon>
        <taxon>Onygenaceae</taxon>
        <taxon>Coccidioides</taxon>
    </lineage>
</organism>
<evidence type="ECO:0000313" key="2">
    <source>
        <dbReference type="Proteomes" id="UP000001261"/>
    </source>
</evidence>
<dbReference type="Proteomes" id="UP000001261">
    <property type="component" value="Unassembled WGS sequence"/>
</dbReference>
<evidence type="ECO:0000313" key="1">
    <source>
        <dbReference type="EMBL" id="KJF60993.1"/>
    </source>
</evidence>
<dbReference type="InParanoid" id="A0A0D8JXJ3"/>
<dbReference type="AlphaFoldDB" id="A0A0D8JXJ3"/>
<sequence>MQWAPQLAYVRFGADRQKRLVSRALNEQNNARRLLDDIGCTYEVHTLSYCRRRTSVSRREEVPVPAGLLSKNGLALWIAASSFQTNRERLGAEMNSGILYEEPNARGLVQHSSQEVSGDLGTSLTAQQYGTHLLKGKGESMKMKNQRSATTVV</sequence>
<keyword evidence="2" id="KW-1185">Reference proteome</keyword>